<feature type="binding site" evidence="3">
    <location>
        <position position="456"/>
    </location>
    <ligand>
        <name>Zn(2+)</name>
        <dbReference type="ChEBI" id="CHEBI:29105"/>
    </ligand>
</feature>
<comment type="catalytic activity">
    <reaction evidence="4">
        <text>an N-acylsphing-4-enine + H2O = sphing-4-enine + a fatty acid</text>
        <dbReference type="Rhea" id="RHEA:20856"/>
        <dbReference type="ChEBI" id="CHEBI:15377"/>
        <dbReference type="ChEBI" id="CHEBI:28868"/>
        <dbReference type="ChEBI" id="CHEBI:52639"/>
        <dbReference type="ChEBI" id="CHEBI:57756"/>
        <dbReference type="EC" id="3.5.1.23"/>
    </reaction>
</comment>
<dbReference type="GO" id="GO:0042759">
    <property type="term" value="P:long-chain fatty acid biosynthetic process"/>
    <property type="evidence" value="ECO:0007669"/>
    <property type="project" value="TreeGrafter"/>
</dbReference>
<name>A0A3N4GD90_9ACTN</name>
<evidence type="ECO:0000313" key="9">
    <source>
        <dbReference type="EMBL" id="RPA58556.1"/>
    </source>
</evidence>
<comment type="caution">
    <text evidence="9">The sequence shown here is derived from an EMBL/GenBank/DDBJ whole genome shotgun (WGS) entry which is preliminary data.</text>
</comment>
<feature type="binding site" evidence="3">
    <location>
        <position position="139"/>
    </location>
    <ligand>
        <name>Zn(2+)</name>
        <dbReference type="ChEBI" id="CHEBI:29105"/>
    </ligand>
</feature>
<gene>
    <name evidence="9" type="ORF">EF294_15430</name>
</gene>
<dbReference type="PANTHER" id="PTHR12670">
    <property type="entry name" value="CERAMIDASE"/>
    <property type="match status" value="1"/>
</dbReference>
<feature type="chain" id="PRO_5018161786" description="Neutral ceramidase" evidence="6">
    <location>
        <begin position="41"/>
        <end position="691"/>
    </location>
</feature>
<dbReference type="EC" id="3.5.1.23" evidence="4"/>
<dbReference type="InterPro" id="IPR031331">
    <property type="entry name" value="NEUT/ALK_ceramidase_C"/>
</dbReference>
<dbReference type="Gene3D" id="2.60.40.2300">
    <property type="entry name" value="Neutral/alkaline non-lysosomal ceramidase, C-terminal domain"/>
    <property type="match status" value="1"/>
</dbReference>
<dbReference type="PROSITE" id="PS51318">
    <property type="entry name" value="TAT"/>
    <property type="match status" value="1"/>
</dbReference>
<keyword evidence="3" id="KW-0479">Metal-binding</keyword>
<evidence type="ECO:0000256" key="2">
    <source>
        <dbReference type="ARBA" id="ARBA00022801"/>
    </source>
</evidence>
<dbReference type="OrthoDB" id="6899210at2"/>
<keyword evidence="4" id="KW-0443">Lipid metabolism</keyword>
<feature type="region of interest" description="Disordered" evidence="5">
    <location>
        <begin position="534"/>
        <end position="557"/>
    </location>
</feature>
<organism evidence="9 10">
    <name type="scientific">Gordonia oryzae</name>
    <dbReference type="NCBI Taxonomy" id="2487349"/>
    <lineage>
        <taxon>Bacteria</taxon>
        <taxon>Bacillati</taxon>
        <taxon>Actinomycetota</taxon>
        <taxon>Actinomycetes</taxon>
        <taxon>Mycobacteriales</taxon>
        <taxon>Gordoniaceae</taxon>
        <taxon>Gordonia</taxon>
    </lineage>
</organism>
<dbReference type="Pfam" id="PF04734">
    <property type="entry name" value="Ceramidase_alk"/>
    <property type="match status" value="1"/>
</dbReference>
<evidence type="ECO:0000313" key="10">
    <source>
        <dbReference type="Proteomes" id="UP000267536"/>
    </source>
</evidence>
<dbReference type="InterPro" id="IPR006823">
    <property type="entry name" value="Ceramidase_alk"/>
</dbReference>
<evidence type="ECO:0000256" key="3">
    <source>
        <dbReference type="PIRSR" id="PIRSR606823-2"/>
    </source>
</evidence>
<keyword evidence="6" id="KW-0732">Signal</keyword>
<dbReference type="GO" id="GO:0005576">
    <property type="term" value="C:extracellular region"/>
    <property type="evidence" value="ECO:0007669"/>
    <property type="project" value="TreeGrafter"/>
</dbReference>
<sequence>MTNTARASGVSRRGLLAGAAVGATAFGLAGVAGTPGPAQAAPPSGGYLVGAGRGDITGAIAGQGMMGYSDLSQVATGLLQRVWARAYIIADAATGTRIVFVNADLACIFQSHRTGVMKALAHRFGNVYTNENVNINATHNHNSCGGTAWDYAYVLASLGHRENSYRAEVDGIVEAIVAAHDSLAPGTLELGHSELHDASANRSLQAFVRNPAADQKHFPEHIDPQVTALRLRQGGTVIGEITWFATHGTSLTDANTLISSDNKGYASYLAERSNPGVVAAFPQTNAGDMTPNLWLRKMHPGGPAADHRTNRVMIGDRQYRAAQRAFAAARPLTGAISYAYRFLDLSDIRIDGHYTPDGKPTRTTPAIMGAAAAATSTEDNTRSQLSFLQEGVTLPFAQALGVDTTATPPDWAVAIQAPKFDLFPLGYLPPRPWIQQVLPIQLIRIGDLVLACGPAEFTIVAGLRIRRIVADALHVPLENVLMQGYANGYSQYVTTPEEFLSQQYEGGETLFGRYTLCAYMQEFDRLARTMAAGRRSDLGPTPSDTSGLQPNLLAPVPADTPVRGTTFGAVIASPRTTYAAGQSVSVSFSGAHPSNRVRRVPADGSRPTDGYYVIERFDGGRWITAEDDSGAASELNWKRPGGQDAASVVTITWQIPQGTAGRHRIRYFGDRKSSTGRLRPIVGVSPAFEVT</sequence>
<protein>
    <recommendedName>
        <fullName evidence="4">Neutral ceramidase</fullName>
        <ecNumber evidence="4">3.5.1.23</ecNumber>
    </recommendedName>
</protein>
<proteinExistence type="inferred from homology"/>
<dbReference type="GO" id="GO:0046872">
    <property type="term" value="F:metal ion binding"/>
    <property type="evidence" value="ECO:0007669"/>
    <property type="project" value="UniProtKB-KW"/>
</dbReference>
<feature type="binding site" evidence="3">
    <location>
        <position position="247"/>
    </location>
    <ligand>
        <name>Zn(2+)</name>
        <dbReference type="ChEBI" id="CHEBI:29105"/>
    </ligand>
</feature>
<dbReference type="GO" id="GO:0046514">
    <property type="term" value="P:ceramide catabolic process"/>
    <property type="evidence" value="ECO:0007669"/>
    <property type="project" value="InterPro"/>
</dbReference>
<keyword evidence="4" id="KW-0746">Sphingolipid metabolism</keyword>
<dbReference type="EMBL" id="RKMH01000011">
    <property type="protein sequence ID" value="RPA58556.1"/>
    <property type="molecule type" value="Genomic_DNA"/>
</dbReference>
<dbReference type="GO" id="GO:0016020">
    <property type="term" value="C:membrane"/>
    <property type="evidence" value="ECO:0007669"/>
    <property type="project" value="GOC"/>
</dbReference>
<evidence type="ECO:0000256" key="1">
    <source>
        <dbReference type="ARBA" id="ARBA00009835"/>
    </source>
</evidence>
<evidence type="ECO:0000256" key="4">
    <source>
        <dbReference type="RuleBase" id="RU366019"/>
    </source>
</evidence>
<feature type="binding site" evidence="3">
    <location>
        <position position="492"/>
    </location>
    <ligand>
        <name>Zn(2+)</name>
        <dbReference type="ChEBI" id="CHEBI:29105"/>
    </ligand>
</feature>
<evidence type="ECO:0000259" key="7">
    <source>
        <dbReference type="Pfam" id="PF04734"/>
    </source>
</evidence>
<dbReference type="InterPro" id="IPR031329">
    <property type="entry name" value="NEUT/ALK_ceramidase_N"/>
</dbReference>
<comment type="cofactor">
    <cofactor evidence="3">
        <name>Zn(2+)</name>
        <dbReference type="ChEBI" id="CHEBI:29105"/>
    </cofactor>
    <text evidence="3">Binds 1 zinc ion per subunit.</text>
</comment>
<dbReference type="RefSeq" id="WP_123931583.1">
    <property type="nucleotide sequence ID" value="NZ_JBPSDP010000011.1"/>
</dbReference>
<feature type="domain" description="Neutral/alkaline non-lysosomal ceramidase N-terminal" evidence="7">
    <location>
        <begin position="47"/>
        <end position="521"/>
    </location>
</feature>
<dbReference type="GO" id="GO:0046512">
    <property type="term" value="P:sphingosine biosynthetic process"/>
    <property type="evidence" value="ECO:0007669"/>
    <property type="project" value="TreeGrafter"/>
</dbReference>
<comment type="similarity">
    <text evidence="1 4">Belongs to the neutral ceramidase family.</text>
</comment>
<dbReference type="InterPro" id="IPR038445">
    <property type="entry name" value="NCDase_C_sf"/>
</dbReference>
<dbReference type="GO" id="GO:0017040">
    <property type="term" value="F:N-acylsphingosine amidohydrolase activity"/>
    <property type="evidence" value="ECO:0007669"/>
    <property type="project" value="UniProtKB-UniRule"/>
</dbReference>
<dbReference type="PANTHER" id="PTHR12670:SF1">
    <property type="entry name" value="NEUTRAL CERAMIDASE"/>
    <property type="match status" value="1"/>
</dbReference>
<evidence type="ECO:0000256" key="5">
    <source>
        <dbReference type="SAM" id="MobiDB-lite"/>
    </source>
</evidence>
<evidence type="ECO:0000256" key="6">
    <source>
        <dbReference type="SAM" id="SignalP"/>
    </source>
</evidence>
<keyword evidence="10" id="KW-1185">Reference proteome</keyword>
<keyword evidence="2 4" id="KW-0378">Hydrolase</keyword>
<feature type="signal peptide" evidence="6">
    <location>
        <begin position="1"/>
        <end position="40"/>
    </location>
</feature>
<dbReference type="Proteomes" id="UP000267536">
    <property type="component" value="Unassembled WGS sequence"/>
</dbReference>
<accession>A0A3N4GD90</accession>
<feature type="domain" description="Neutral/alkaline non-lysosomal ceramidase C-terminal" evidence="8">
    <location>
        <begin position="523"/>
        <end position="690"/>
    </location>
</feature>
<evidence type="ECO:0000259" key="8">
    <source>
        <dbReference type="Pfam" id="PF17048"/>
    </source>
</evidence>
<dbReference type="InterPro" id="IPR006311">
    <property type="entry name" value="TAT_signal"/>
</dbReference>
<dbReference type="Pfam" id="PF17048">
    <property type="entry name" value="Ceramidse_alk_C"/>
    <property type="match status" value="1"/>
</dbReference>
<keyword evidence="3" id="KW-0862">Zinc</keyword>
<dbReference type="AlphaFoldDB" id="A0A3N4GD90"/>
<reference evidence="9 10" key="1">
    <citation type="submission" date="2018-11" db="EMBL/GenBank/DDBJ databases">
        <title>Draft genome sequence of Gordonia sp. RS15-1S isolated from rice stems.</title>
        <authorList>
            <person name="Muangham S."/>
        </authorList>
    </citation>
    <scope>NUCLEOTIDE SEQUENCE [LARGE SCALE GENOMIC DNA]</scope>
    <source>
        <strain evidence="9 10">RS15-1S</strain>
    </source>
</reference>